<dbReference type="EMBL" id="LAYJ01000116">
    <property type="protein sequence ID" value="KKI49875.1"/>
    <property type="molecule type" value="Genomic_DNA"/>
</dbReference>
<comment type="caution">
    <text evidence="7">The sequence shown here is derived from an EMBL/GenBank/DDBJ whole genome shotgun (WGS) entry which is preliminary data.</text>
</comment>
<comment type="similarity">
    <text evidence="2">Belongs to the bacterial solute-binding protein 2 family.</text>
</comment>
<evidence type="ECO:0000313" key="7">
    <source>
        <dbReference type="EMBL" id="KKI49875.1"/>
    </source>
</evidence>
<evidence type="ECO:0000259" key="6">
    <source>
        <dbReference type="Pfam" id="PF13407"/>
    </source>
</evidence>
<dbReference type="PANTHER" id="PTHR46847">
    <property type="entry name" value="D-ALLOSE-BINDING PERIPLASMIC PROTEIN-RELATED"/>
    <property type="match status" value="1"/>
</dbReference>
<comment type="subcellular location">
    <subcellularLocation>
        <location evidence="1">Cell envelope</location>
    </subcellularLocation>
</comment>
<dbReference type="InterPro" id="IPR028082">
    <property type="entry name" value="Peripla_BP_I"/>
</dbReference>
<dbReference type="Proteomes" id="UP000034076">
    <property type="component" value="Unassembled WGS sequence"/>
</dbReference>
<dbReference type="GO" id="GO:0030246">
    <property type="term" value="F:carbohydrate binding"/>
    <property type="evidence" value="ECO:0007669"/>
    <property type="project" value="UniProtKB-ARBA"/>
</dbReference>
<evidence type="ECO:0000256" key="3">
    <source>
        <dbReference type="ARBA" id="ARBA00022729"/>
    </source>
</evidence>
<dbReference type="STRING" id="270498.CHK_2683"/>
<evidence type="ECO:0000256" key="2">
    <source>
        <dbReference type="ARBA" id="ARBA00007639"/>
    </source>
</evidence>
<evidence type="ECO:0000256" key="4">
    <source>
        <dbReference type="SAM" id="MobiDB-lite"/>
    </source>
</evidence>
<keyword evidence="8" id="KW-1185">Reference proteome</keyword>
<dbReference type="Gene3D" id="3.40.50.2300">
    <property type="match status" value="2"/>
</dbReference>
<accession>A0A0M2NHX3</accession>
<reference evidence="7 8" key="1">
    <citation type="submission" date="2015-04" db="EMBL/GenBank/DDBJ databases">
        <title>Draft genome sequence of bacteremic isolate Catabacter hongkongensis type strain HKU16T.</title>
        <authorList>
            <person name="Lau S.K."/>
            <person name="Teng J.L."/>
            <person name="Huang Y."/>
            <person name="Curreem S.O."/>
            <person name="Tsui S.K."/>
            <person name="Woo P.C."/>
        </authorList>
    </citation>
    <scope>NUCLEOTIDE SEQUENCE [LARGE SCALE GENOMIC DNA]</scope>
    <source>
        <strain evidence="7 8">HKU16</strain>
    </source>
</reference>
<feature type="domain" description="Periplasmic binding protein" evidence="6">
    <location>
        <begin position="66"/>
        <end position="309"/>
    </location>
</feature>
<evidence type="ECO:0000256" key="1">
    <source>
        <dbReference type="ARBA" id="ARBA00004196"/>
    </source>
</evidence>
<dbReference type="GO" id="GO:0030313">
    <property type="term" value="C:cell envelope"/>
    <property type="evidence" value="ECO:0007669"/>
    <property type="project" value="UniProtKB-SubCell"/>
</dbReference>
<dbReference type="AlphaFoldDB" id="A0A0M2NHX3"/>
<dbReference type="PANTHER" id="PTHR46847:SF1">
    <property type="entry name" value="D-ALLOSE-BINDING PERIPLASMIC PROTEIN-RELATED"/>
    <property type="match status" value="1"/>
</dbReference>
<name>A0A0M2NHX3_9FIRM</name>
<sequence>MRKIDMKRIGVLLLAVLMAAMLFAGCAQPAAEASASEQAQSSADGAKESASENSGGETDGKRLKMGLSLYYRTDEYYTDIENCMKLEADKLGIDLIVQDANADLSKQIQQVEDFISEGVDAIIMSPVDPVGSVACVEAAKAAGVPVFTYDGIMEDNTDVTAYTICDFYADGYSMGEWAADYITENLDGKANVAILDYPTSPVVCGERANGFSDAVSKLEGVNVISRQDGKATRADSMAVAENILTANPDNVDLFFAINYESGAGAAAAIESMGSDAVVTCVGWGKEALEKLSSGDKLMKAYLLGNPMDHAKILEVAKDFIEGKEIEQEVTYQYIAVDSENLDSKVDWKSIIELRQ</sequence>
<evidence type="ECO:0000256" key="5">
    <source>
        <dbReference type="SAM" id="SignalP"/>
    </source>
</evidence>
<evidence type="ECO:0000313" key="8">
    <source>
        <dbReference type="Proteomes" id="UP000034076"/>
    </source>
</evidence>
<feature type="signal peptide" evidence="5">
    <location>
        <begin position="1"/>
        <end position="29"/>
    </location>
</feature>
<dbReference type="InterPro" id="IPR025997">
    <property type="entry name" value="SBP_2_dom"/>
</dbReference>
<dbReference type="PROSITE" id="PS51257">
    <property type="entry name" value="PROKAR_LIPOPROTEIN"/>
    <property type="match status" value="1"/>
</dbReference>
<gene>
    <name evidence="7" type="ORF">CHK_2683</name>
</gene>
<dbReference type="Pfam" id="PF13407">
    <property type="entry name" value="Peripla_BP_4"/>
    <property type="match status" value="1"/>
</dbReference>
<organism evidence="7 8">
    <name type="scientific">Christensenella hongkongensis</name>
    <dbReference type="NCBI Taxonomy" id="270498"/>
    <lineage>
        <taxon>Bacteria</taxon>
        <taxon>Bacillati</taxon>
        <taxon>Bacillota</taxon>
        <taxon>Clostridia</taxon>
        <taxon>Christensenellales</taxon>
        <taxon>Christensenellaceae</taxon>
        <taxon>Christensenella</taxon>
    </lineage>
</organism>
<protein>
    <submittedName>
        <fullName evidence="7">Ribose/xylose/arabinose/galactoside ABC-type transport system, substrate-binding component</fullName>
    </submittedName>
</protein>
<feature type="region of interest" description="Disordered" evidence="4">
    <location>
        <begin position="35"/>
        <end position="59"/>
    </location>
</feature>
<proteinExistence type="inferred from homology"/>
<dbReference type="SUPFAM" id="SSF53822">
    <property type="entry name" value="Periplasmic binding protein-like I"/>
    <property type="match status" value="1"/>
</dbReference>
<feature type="chain" id="PRO_5039163755" evidence="5">
    <location>
        <begin position="30"/>
        <end position="355"/>
    </location>
</feature>
<keyword evidence="3 5" id="KW-0732">Signal</keyword>